<protein>
    <submittedName>
        <fullName evidence="1">Uncharacterized protein</fullName>
    </submittedName>
</protein>
<dbReference type="EMBL" id="JAMSHJ010000007">
    <property type="protein sequence ID" value="KAI5386087.1"/>
    <property type="molecule type" value="Genomic_DNA"/>
</dbReference>
<evidence type="ECO:0000313" key="1">
    <source>
        <dbReference type="EMBL" id="KAI5386087.1"/>
    </source>
</evidence>
<dbReference type="Proteomes" id="UP001058974">
    <property type="component" value="Chromosome 7"/>
</dbReference>
<accession>A0A9D4VMN0</accession>
<gene>
    <name evidence="1" type="ORF">KIW84_072601</name>
</gene>
<name>A0A9D4VMN0_PEA</name>
<dbReference type="AlphaFoldDB" id="A0A9D4VMN0"/>
<organism evidence="1 2">
    <name type="scientific">Pisum sativum</name>
    <name type="common">Garden pea</name>
    <name type="synonym">Lathyrus oleraceus</name>
    <dbReference type="NCBI Taxonomy" id="3888"/>
    <lineage>
        <taxon>Eukaryota</taxon>
        <taxon>Viridiplantae</taxon>
        <taxon>Streptophyta</taxon>
        <taxon>Embryophyta</taxon>
        <taxon>Tracheophyta</taxon>
        <taxon>Spermatophyta</taxon>
        <taxon>Magnoliopsida</taxon>
        <taxon>eudicotyledons</taxon>
        <taxon>Gunneridae</taxon>
        <taxon>Pentapetalae</taxon>
        <taxon>rosids</taxon>
        <taxon>fabids</taxon>
        <taxon>Fabales</taxon>
        <taxon>Fabaceae</taxon>
        <taxon>Papilionoideae</taxon>
        <taxon>50 kb inversion clade</taxon>
        <taxon>NPAAA clade</taxon>
        <taxon>Hologalegina</taxon>
        <taxon>IRL clade</taxon>
        <taxon>Fabeae</taxon>
        <taxon>Lathyrus</taxon>
    </lineage>
</organism>
<proteinExistence type="predicted"/>
<comment type="caution">
    <text evidence="1">The sequence shown here is derived from an EMBL/GenBank/DDBJ whole genome shotgun (WGS) entry which is preliminary data.</text>
</comment>
<sequence length="114" mass="12208">MDMYVIALMLSPLLKELLARLRGRSHSFTKYPNPAANPTSHKASDYIKNSTGIVGRESLERLRSPASTPGSSLSRSMTLESHVIGRPARYGLPHVGSEVCSVEKSGAGLGGARD</sequence>
<dbReference type="Gramene" id="Psat07G0260100-T1">
    <property type="protein sequence ID" value="KAI5386087.1"/>
    <property type="gene ID" value="KIW84_072601"/>
</dbReference>
<evidence type="ECO:0000313" key="2">
    <source>
        <dbReference type="Proteomes" id="UP001058974"/>
    </source>
</evidence>
<keyword evidence="2" id="KW-1185">Reference proteome</keyword>
<reference evidence="1 2" key="1">
    <citation type="journal article" date="2022" name="Nat. Genet.">
        <title>Improved pea reference genome and pan-genome highlight genomic features and evolutionary characteristics.</title>
        <authorList>
            <person name="Yang T."/>
            <person name="Liu R."/>
            <person name="Luo Y."/>
            <person name="Hu S."/>
            <person name="Wang D."/>
            <person name="Wang C."/>
            <person name="Pandey M.K."/>
            <person name="Ge S."/>
            <person name="Xu Q."/>
            <person name="Li N."/>
            <person name="Li G."/>
            <person name="Huang Y."/>
            <person name="Saxena R.K."/>
            <person name="Ji Y."/>
            <person name="Li M."/>
            <person name="Yan X."/>
            <person name="He Y."/>
            <person name="Liu Y."/>
            <person name="Wang X."/>
            <person name="Xiang C."/>
            <person name="Varshney R.K."/>
            <person name="Ding H."/>
            <person name="Gao S."/>
            <person name="Zong X."/>
        </authorList>
    </citation>
    <scope>NUCLEOTIDE SEQUENCE [LARGE SCALE GENOMIC DNA]</scope>
    <source>
        <strain evidence="1 2">cv. Zhongwan 6</strain>
    </source>
</reference>